<dbReference type="PROSITE" id="PS50975">
    <property type="entry name" value="ATP_GRASP"/>
    <property type="match status" value="1"/>
</dbReference>
<evidence type="ECO:0000256" key="8">
    <source>
        <dbReference type="ARBA" id="ARBA00022960"/>
    </source>
</evidence>
<dbReference type="InterPro" id="IPR011127">
    <property type="entry name" value="Dala_Dala_lig_N"/>
</dbReference>
<feature type="binding site" evidence="15">
    <location>
        <position position="311"/>
    </location>
    <ligand>
        <name>Mg(2+)</name>
        <dbReference type="ChEBI" id="CHEBI:18420"/>
        <label>1</label>
    </ligand>
</feature>
<dbReference type="InterPro" id="IPR016185">
    <property type="entry name" value="PreATP-grasp_dom_sf"/>
</dbReference>
<evidence type="ECO:0000313" key="18">
    <source>
        <dbReference type="EMBL" id="QUH31690.1"/>
    </source>
</evidence>
<dbReference type="GO" id="GO:0008360">
    <property type="term" value="P:regulation of cell shape"/>
    <property type="evidence" value="ECO:0007669"/>
    <property type="project" value="UniProtKB-KW"/>
</dbReference>
<dbReference type="SUPFAM" id="SSF56059">
    <property type="entry name" value="Glutathione synthetase ATP-binding domain-like"/>
    <property type="match status" value="1"/>
</dbReference>
<keyword evidence="12" id="KW-0963">Cytoplasm</keyword>
<accession>A0A8J8SEL8</accession>
<gene>
    <name evidence="18" type="primary">vanG</name>
    <name evidence="12" type="synonym">ddl</name>
    <name evidence="18" type="ORF">HYG85_23280</name>
</gene>
<dbReference type="AlphaFoldDB" id="A0A8J8SEL8"/>
<evidence type="ECO:0000256" key="10">
    <source>
        <dbReference type="ARBA" id="ARBA00023211"/>
    </source>
</evidence>
<reference evidence="18 19" key="1">
    <citation type="submission" date="2020-07" db="EMBL/GenBank/DDBJ databases">
        <title>Vallitalea guaymasensis genome.</title>
        <authorList>
            <person name="Postec A."/>
        </authorList>
    </citation>
    <scope>NUCLEOTIDE SEQUENCE [LARGE SCALE GENOMIC DNA]</scope>
    <source>
        <strain evidence="18 19">Ra1766G1</strain>
    </source>
</reference>
<dbReference type="GO" id="GO:0071555">
    <property type="term" value="P:cell wall organization"/>
    <property type="evidence" value="ECO:0007669"/>
    <property type="project" value="UniProtKB-KW"/>
</dbReference>
<dbReference type="Gene3D" id="3.30.1490.20">
    <property type="entry name" value="ATP-grasp fold, A domain"/>
    <property type="match status" value="1"/>
</dbReference>
<dbReference type="Gene3D" id="3.30.470.20">
    <property type="entry name" value="ATP-grasp fold, B domain"/>
    <property type="match status" value="1"/>
</dbReference>
<feature type="binding site" evidence="15">
    <location>
        <position position="299"/>
    </location>
    <ligand>
        <name>Mg(2+)</name>
        <dbReference type="ChEBI" id="CHEBI:18420"/>
        <label>1</label>
    </ligand>
</feature>
<dbReference type="Proteomes" id="UP000677305">
    <property type="component" value="Chromosome"/>
</dbReference>
<keyword evidence="8 12" id="KW-0133">Cell shape</keyword>
<dbReference type="EC" id="6.3.2.4" evidence="12"/>
<feature type="binding site" evidence="14">
    <location>
        <position position="140"/>
    </location>
    <ligand>
        <name>ATP</name>
        <dbReference type="ChEBI" id="CHEBI:30616"/>
    </ligand>
</feature>
<comment type="cofactor">
    <cofactor evidence="15">
        <name>Mg(2+)</name>
        <dbReference type="ChEBI" id="CHEBI:18420"/>
    </cofactor>
    <cofactor evidence="15">
        <name>Mn(2+)</name>
        <dbReference type="ChEBI" id="CHEBI:29035"/>
    </cofactor>
    <text evidence="15">Binds 2 magnesium or manganese ions per subunit.</text>
</comment>
<dbReference type="InterPro" id="IPR000291">
    <property type="entry name" value="D-Ala_lig_Van_CS"/>
</dbReference>
<keyword evidence="3 12" id="KW-0436">Ligase</keyword>
<dbReference type="InterPro" id="IPR011761">
    <property type="entry name" value="ATP-grasp"/>
</dbReference>
<dbReference type="GO" id="GO:0046872">
    <property type="term" value="F:metal ion binding"/>
    <property type="evidence" value="ECO:0007669"/>
    <property type="project" value="UniProtKB-KW"/>
</dbReference>
<dbReference type="NCBIfam" id="NF000091">
    <property type="entry name" value="D_ala_D_ser_VanG"/>
    <property type="match status" value="1"/>
</dbReference>
<keyword evidence="9 12" id="KW-0573">Peptidoglycan synthesis</keyword>
<dbReference type="Pfam" id="PF01820">
    <property type="entry name" value="Dala_Dala_lig_N"/>
    <property type="match status" value="1"/>
</dbReference>
<keyword evidence="11 12" id="KW-0961">Cell wall biogenesis/degradation</keyword>
<evidence type="ECO:0000256" key="11">
    <source>
        <dbReference type="ARBA" id="ARBA00023316"/>
    </source>
</evidence>
<evidence type="ECO:0000256" key="7">
    <source>
        <dbReference type="ARBA" id="ARBA00022842"/>
    </source>
</evidence>
<evidence type="ECO:0000256" key="16">
    <source>
        <dbReference type="PROSITE-ProRule" id="PRU00409"/>
    </source>
</evidence>
<protein>
    <recommendedName>
        <fullName evidence="12">D-alanine--D-alanine ligase</fullName>
        <ecNumber evidence="12">6.3.2.4</ecNumber>
    </recommendedName>
    <alternativeName>
        <fullName evidence="12">D-Ala-D-Ala ligase</fullName>
    </alternativeName>
    <alternativeName>
        <fullName evidence="12">D-alanylalanine synthetase</fullName>
    </alternativeName>
</protein>
<dbReference type="NCBIfam" id="NF002528">
    <property type="entry name" value="PRK01966.1-4"/>
    <property type="match status" value="1"/>
</dbReference>
<dbReference type="InterPro" id="IPR005905">
    <property type="entry name" value="D_ala_D_ala"/>
</dbReference>
<feature type="binding site" evidence="15">
    <location>
        <position position="311"/>
    </location>
    <ligand>
        <name>Mg(2+)</name>
        <dbReference type="ChEBI" id="CHEBI:18420"/>
        <label>2</label>
    </ligand>
</feature>
<dbReference type="PROSITE" id="PS00843">
    <property type="entry name" value="DALA_DALA_LIGASE_1"/>
    <property type="match status" value="1"/>
</dbReference>
<dbReference type="Pfam" id="PF07478">
    <property type="entry name" value="Dala_Dala_lig_C"/>
    <property type="match status" value="1"/>
</dbReference>
<comment type="pathway">
    <text evidence="12">Cell wall biogenesis; peptidoglycan biosynthesis.</text>
</comment>
<comment type="catalytic activity">
    <reaction evidence="12">
        <text>2 D-alanine + ATP = D-alanyl-D-alanine + ADP + phosphate + H(+)</text>
        <dbReference type="Rhea" id="RHEA:11224"/>
        <dbReference type="ChEBI" id="CHEBI:15378"/>
        <dbReference type="ChEBI" id="CHEBI:30616"/>
        <dbReference type="ChEBI" id="CHEBI:43474"/>
        <dbReference type="ChEBI" id="CHEBI:57416"/>
        <dbReference type="ChEBI" id="CHEBI:57822"/>
        <dbReference type="ChEBI" id="CHEBI:456216"/>
        <dbReference type="EC" id="6.3.2.4"/>
    </reaction>
</comment>
<evidence type="ECO:0000256" key="6">
    <source>
        <dbReference type="ARBA" id="ARBA00022840"/>
    </source>
</evidence>
<dbReference type="PIRSF" id="PIRSF039102">
    <property type="entry name" value="Ddl/VanB"/>
    <property type="match status" value="1"/>
</dbReference>
<dbReference type="GO" id="GO:0005829">
    <property type="term" value="C:cytosol"/>
    <property type="evidence" value="ECO:0007669"/>
    <property type="project" value="TreeGrafter"/>
</dbReference>
<dbReference type="PANTHER" id="PTHR23132">
    <property type="entry name" value="D-ALANINE--D-ALANINE LIGASE"/>
    <property type="match status" value="1"/>
</dbReference>
<evidence type="ECO:0000313" key="19">
    <source>
        <dbReference type="Proteomes" id="UP000677305"/>
    </source>
</evidence>
<proteinExistence type="inferred from homology"/>
<dbReference type="HAMAP" id="MF_00047">
    <property type="entry name" value="Dala_Dala_lig"/>
    <property type="match status" value="1"/>
</dbReference>
<keyword evidence="7 15" id="KW-0460">Magnesium</keyword>
<dbReference type="EMBL" id="CP058561">
    <property type="protein sequence ID" value="QUH31690.1"/>
    <property type="molecule type" value="Genomic_DNA"/>
</dbReference>
<dbReference type="SUPFAM" id="SSF52440">
    <property type="entry name" value="PreATP-grasp domain"/>
    <property type="match status" value="1"/>
</dbReference>
<keyword evidence="4 15" id="KW-0479">Metal-binding</keyword>
<evidence type="ECO:0000256" key="15">
    <source>
        <dbReference type="PIRSR" id="PIRSR039102-3"/>
    </source>
</evidence>
<feature type="active site" evidence="13">
    <location>
        <position position="189"/>
    </location>
</feature>
<evidence type="ECO:0000256" key="9">
    <source>
        <dbReference type="ARBA" id="ARBA00022984"/>
    </source>
</evidence>
<dbReference type="GO" id="GO:0009252">
    <property type="term" value="P:peptidoglycan biosynthetic process"/>
    <property type="evidence" value="ECO:0007669"/>
    <property type="project" value="UniProtKB-UniRule"/>
</dbReference>
<feature type="binding site" evidence="14">
    <location>
        <begin position="219"/>
        <end position="226"/>
    </location>
    <ligand>
        <name>ATP</name>
        <dbReference type="ChEBI" id="CHEBI:30616"/>
    </ligand>
</feature>
<comment type="cofactor">
    <cofactor evidence="1">
        <name>Mn(2+)</name>
        <dbReference type="ChEBI" id="CHEBI:29035"/>
    </cofactor>
</comment>
<organism evidence="18 19">
    <name type="scientific">Vallitalea guaymasensis</name>
    <dbReference type="NCBI Taxonomy" id="1185412"/>
    <lineage>
        <taxon>Bacteria</taxon>
        <taxon>Bacillati</taxon>
        <taxon>Bacillota</taxon>
        <taxon>Clostridia</taxon>
        <taxon>Lachnospirales</taxon>
        <taxon>Vallitaleaceae</taxon>
        <taxon>Vallitalea</taxon>
    </lineage>
</organism>
<evidence type="ECO:0000259" key="17">
    <source>
        <dbReference type="PROSITE" id="PS50975"/>
    </source>
</evidence>
<keyword evidence="19" id="KW-1185">Reference proteome</keyword>
<evidence type="ECO:0000256" key="3">
    <source>
        <dbReference type="ARBA" id="ARBA00022598"/>
    </source>
</evidence>
<dbReference type="InterPro" id="IPR013815">
    <property type="entry name" value="ATP_grasp_subdomain_1"/>
</dbReference>
<dbReference type="PROSITE" id="PS00844">
    <property type="entry name" value="DALA_DALA_LIGASE_2"/>
    <property type="match status" value="1"/>
</dbReference>
<keyword evidence="10 15" id="KW-0464">Manganese</keyword>
<feature type="binding site" evidence="15">
    <location>
        <position position="313"/>
    </location>
    <ligand>
        <name>Mg(2+)</name>
        <dbReference type="ChEBI" id="CHEBI:18420"/>
        <label>2</label>
    </ligand>
</feature>
<dbReference type="GO" id="GO:0008716">
    <property type="term" value="F:D-alanine-D-alanine ligase activity"/>
    <property type="evidence" value="ECO:0007669"/>
    <property type="project" value="UniProtKB-UniRule"/>
</dbReference>
<dbReference type="PANTHER" id="PTHR23132:SF25">
    <property type="entry name" value="D-ALANINE--D-ALANINE LIGASE A"/>
    <property type="match status" value="1"/>
</dbReference>
<keyword evidence="5 14" id="KW-0547">Nucleotide-binding</keyword>
<dbReference type="NCBIfam" id="TIGR01205">
    <property type="entry name" value="D_ala_D_alaTIGR"/>
    <property type="match status" value="1"/>
</dbReference>
<comment type="subcellular location">
    <subcellularLocation>
        <location evidence="12">Cytoplasm</location>
    </subcellularLocation>
</comment>
<keyword evidence="6 16" id="KW-0067">ATP-binding</keyword>
<evidence type="ECO:0000256" key="1">
    <source>
        <dbReference type="ARBA" id="ARBA00001936"/>
    </source>
</evidence>
<dbReference type="GO" id="GO:0005524">
    <property type="term" value="F:ATP binding"/>
    <property type="evidence" value="ECO:0007669"/>
    <property type="project" value="UniProtKB-UniRule"/>
</dbReference>
<evidence type="ECO:0000256" key="12">
    <source>
        <dbReference type="HAMAP-Rule" id="MF_00047"/>
    </source>
</evidence>
<dbReference type="Gene3D" id="3.40.50.20">
    <property type="match status" value="1"/>
</dbReference>
<comment type="similarity">
    <text evidence="2 12">Belongs to the D-alanine--D-alanine ligase family.</text>
</comment>
<dbReference type="InterPro" id="IPR011095">
    <property type="entry name" value="Dala_Dala_lig_C"/>
</dbReference>
<evidence type="ECO:0000256" key="5">
    <source>
        <dbReference type="ARBA" id="ARBA00022741"/>
    </source>
</evidence>
<evidence type="ECO:0000256" key="4">
    <source>
        <dbReference type="ARBA" id="ARBA00022723"/>
    </source>
</evidence>
<dbReference type="RefSeq" id="WP_212691648.1">
    <property type="nucleotide sequence ID" value="NZ_CP058561.1"/>
</dbReference>
<evidence type="ECO:0000256" key="13">
    <source>
        <dbReference type="PIRSR" id="PIRSR039102-1"/>
    </source>
</evidence>
<dbReference type="UniPathway" id="UPA00219"/>
<feature type="binding site" evidence="14">
    <location>
        <begin position="310"/>
        <end position="311"/>
    </location>
    <ligand>
        <name>ATP</name>
        <dbReference type="ChEBI" id="CHEBI:30616"/>
    </ligand>
</feature>
<comment type="function">
    <text evidence="12">Cell wall formation.</text>
</comment>
<feature type="binding site" evidence="14">
    <location>
        <begin position="181"/>
        <end position="183"/>
    </location>
    <ligand>
        <name>ATP</name>
        <dbReference type="ChEBI" id="CHEBI:30616"/>
    </ligand>
</feature>
<feature type="domain" description="ATP-grasp" evidence="17">
    <location>
        <begin position="144"/>
        <end position="344"/>
    </location>
</feature>
<name>A0A8J8SEL8_9FIRM</name>
<evidence type="ECO:0000256" key="2">
    <source>
        <dbReference type="ARBA" id="ARBA00010871"/>
    </source>
</evidence>
<feature type="active site" evidence="13">
    <location>
        <position position="16"/>
    </location>
</feature>
<dbReference type="KEGG" id="vgu:HYG85_23280"/>
<evidence type="ECO:0000256" key="14">
    <source>
        <dbReference type="PIRSR" id="PIRSR039102-2"/>
    </source>
</evidence>
<feature type="active site" evidence="13">
    <location>
        <position position="322"/>
    </location>
</feature>
<sequence length="348" mass="38633">MMKKKIAILFGGYSTEYNVSLQSANSIIRNINDEIYEKVLIGITREGNWFRYYGTTNNILNDTWYLNEDECVPVVISPNRNLGGIIELIGSTNKFTKIDAAFPVLHGKNGEDGTVQGLIELAGIPLIGCDTLSSALCMNKDIAHKLAKEAGISIPEGIVISSMENDKSLKKKTEHLNYPLFVKPLKAGSSFGITKVNDRANLLEAVNLAFEHDDQVIIEENINGFEVGCAILGNDELMVGEIDEIELSHGFFDNIEKYSLESSKIHLPARIDKETTVRVKETAKLIYRTLGCKGFARVDMFIDDDKIIFNEVNTIPGFTSHSRYPNMMKGIGLSFSSILDKLIELGVE</sequence>
<feature type="binding site" evidence="14">
    <location>
        <begin position="189"/>
        <end position="190"/>
    </location>
    <ligand>
        <name>ATP</name>
        <dbReference type="ChEBI" id="CHEBI:30616"/>
    </ligand>
</feature>